<dbReference type="KEGG" id="nta:107786007"/>
<dbReference type="InterPro" id="IPR001878">
    <property type="entry name" value="Znf_CCHC"/>
</dbReference>
<dbReference type="Pfam" id="PF14223">
    <property type="entry name" value="Retrotran_gag_2"/>
    <property type="match status" value="1"/>
</dbReference>
<keyword evidence="1" id="KW-0863">Zinc-finger</keyword>
<dbReference type="PaxDb" id="4097-A0A1S3ZF66"/>
<dbReference type="Gene3D" id="4.10.60.10">
    <property type="entry name" value="Zinc finger, CCHC-type"/>
    <property type="match status" value="1"/>
</dbReference>
<dbReference type="GO" id="GO:0008270">
    <property type="term" value="F:zinc ion binding"/>
    <property type="evidence" value="ECO:0007669"/>
    <property type="project" value="UniProtKB-KW"/>
</dbReference>
<dbReference type="PANTHER" id="PTHR34676">
    <property type="entry name" value="DUF4219 DOMAIN-CONTAINING PROTEIN-RELATED"/>
    <property type="match status" value="1"/>
</dbReference>
<keyword evidence="1" id="KW-0479">Metal-binding</keyword>
<keyword evidence="1" id="KW-0862">Zinc</keyword>
<dbReference type="STRING" id="4097.A0A1S3ZF66"/>
<proteinExistence type="predicted"/>
<feature type="domain" description="CCHC-type" evidence="3">
    <location>
        <begin position="294"/>
        <end position="310"/>
    </location>
</feature>
<evidence type="ECO:0000256" key="2">
    <source>
        <dbReference type="SAM" id="MobiDB-lite"/>
    </source>
</evidence>
<evidence type="ECO:0000256" key="1">
    <source>
        <dbReference type="PROSITE-ProRule" id="PRU00047"/>
    </source>
</evidence>
<dbReference type="SMART" id="SM00343">
    <property type="entry name" value="ZnF_C2HC"/>
    <property type="match status" value="1"/>
</dbReference>
<dbReference type="InterPro" id="IPR036875">
    <property type="entry name" value="Znf_CCHC_sf"/>
</dbReference>
<accession>A0A1S3ZF66</accession>
<feature type="region of interest" description="Disordered" evidence="2">
    <location>
        <begin position="406"/>
        <end position="451"/>
    </location>
</feature>
<name>A0A1S3ZF66_TOBAC</name>
<reference evidence="4" key="1">
    <citation type="submission" date="2025-08" db="UniProtKB">
        <authorList>
            <consortium name="RefSeq"/>
        </authorList>
    </citation>
    <scope>IDENTIFICATION</scope>
</reference>
<dbReference type="GO" id="GO:0003676">
    <property type="term" value="F:nucleic acid binding"/>
    <property type="evidence" value="ECO:0007669"/>
    <property type="project" value="InterPro"/>
</dbReference>
<dbReference type="RefSeq" id="XP_016462922.1">
    <property type="nucleotide sequence ID" value="XM_016607436.1"/>
</dbReference>
<dbReference type="PANTHER" id="PTHR34676:SF15">
    <property type="entry name" value="ZINC FINGER, CCHC-TYPE-RELATED"/>
    <property type="match status" value="1"/>
</dbReference>
<sequence>MANQVIVGALFLEGTSQVRPPYFNGQHFSHWKVRMEISAKYYDVKIWRVIKKGNYPLPAAAQPAADPEDIDEYIDEQMAVVQVNTKARNLLYNAISGEEYEKISSCDTAKEMWDKLEVTYEGTSKVKETHIKILVHDYELFQMKEGESIEEMFAIFSKIINYLKAFGKLYSSGDQVRKILRSLPTTWQTKVVTLESQDFNKLSYDELRGELIAFEKTHLKKTNQEEKKKTVAFKATTERTDNDIDDDPEYLQEEIAMVSRNMDGLMRRYRNTKRGRIPPRRTRQYNEQDKNDGKCYECGRFGHVQAECPELKRKGAGQTRTSQMMIAKMTTTIVSWHEVKQARNTTEGVTKENGYEVKFKKTGYAIEDEIGKVILPEESVHVIFDENNTSAEKGITAGDENQTQVIQETSNSQESTNKLNSVVESTNEISNSQSEPPEESTTHTVSPNEWRSELEYPQKFIIGDQSEGIKTRGALKKKANTTLISQIEPKKIEEALKDSSWMQAMQEDLDQF</sequence>
<protein>
    <recommendedName>
        <fullName evidence="3">CCHC-type domain-containing protein</fullName>
    </recommendedName>
</protein>
<dbReference type="Pfam" id="PF00098">
    <property type="entry name" value="zf-CCHC"/>
    <property type="match status" value="1"/>
</dbReference>
<organism evidence="4">
    <name type="scientific">Nicotiana tabacum</name>
    <name type="common">Common tobacco</name>
    <dbReference type="NCBI Taxonomy" id="4097"/>
    <lineage>
        <taxon>Eukaryota</taxon>
        <taxon>Viridiplantae</taxon>
        <taxon>Streptophyta</taxon>
        <taxon>Embryophyta</taxon>
        <taxon>Tracheophyta</taxon>
        <taxon>Spermatophyta</taxon>
        <taxon>Magnoliopsida</taxon>
        <taxon>eudicotyledons</taxon>
        <taxon>Gunneridae</taxon>
        <taxon>Pentapetalae</taxon>
        <taxon>asterids</taxon>
        <taxon>lamiids</taxon>
        <taxon>Solanales</taxon>
        <taxon>Solanaceae</taxon>
        <taxon>Nicotianoideae</taxon>
        <taxon>Nicotianeae</taxon>
        <taxon>Nicotiana</taxon>
    </lineage>
</organism>
<evidence type="ECO:0000313" key="4">
    <source>
        <dbReference type="RefSeq" id="XP_016462922.1"/>
    </source>
</evidence>
<dbReference type="PROSITE" id="PS50158">
    <property type="entry name" value="ZF_CCHC"/>
    <property type="match status" value="1"/>
</dbReference>
<dbReference type="OrthoDB" id="1306361at2759"/>
<feature type="compositionally biased region" description="Polar residues" evidence="2">
    <location>
        <begin position="406"/>
        <end position="435"/>
    </location>
</feature>
<evidence type="ECO:0000259" key="3">
    <source>
        <dbReference type="PROSITE" id="PS50158"/>
    </source>
</evidence>
<dbReference type="AlphaFoldDB" id="A0A1S3ZF66"/>
<dbReference type="SUPFAM" id="SSF57756">
    <property type="entry name" value="Retrovirus zinc finger-like domains"/>
    <property type="match status" value="1"/>
</dbReference>
<gene>
    <name evidence="4" type="primary">LOC107786007</name>
</gene>